<dbReference type="RefSeq" id="WP_408155835.1">
    <property type="nucleotide sequence ID" value="NZ_JAQQFM010000003.1"/>
</dbReference>
<dbReference type="NCBIfam" id="TIGR01727">
    <property type="entry name" value="oligo_HPY"/>
    <property type="match status" value="1"/>
</dbReference>
<dbReference type="PANTHER" id="PTHR43297">
    <property type="entry name" value="OLIGOPEPTIDE TRANSPORT ATP-BINDING PROTEIN APPD"/>
    <property type="match status" value="1"/>
</dbReference>
<gene>
    <name evidence="9" type="ORF">PQR62_06065</name>
</gene>
<dbReference type="InterPro" id="IPR017871">
    <property type="entry name" value="ABC_transporter-like_CS"/>
</dbReference>
<dbReference type="SMART" id="SM00382">
    <property type="entry name" value="AAA"/>
    <property type="match status" value="1"/>
</dbReference>
<protein>
    <submittedName>
        <fullName evidence="9">ABC transporter ATP-binding protein</fullName>
    </submittedName>
</protein>
<accession>A0ABW9A4L8</accession>
<feature type="domain" description="ABC transporter" evidence="8">
    <location>
        <begin position="14"/>
        <end position="262"/>
    </location>
</feature>
<dbReference type="Pfam" id="PF08352">
    <property type="entry name" value="oligo_HPY"/>
    <property type="match status" value="1"/>
</dbReference>
<dbReference type="InterPro" id="IPR027417">
    <property type="entry name" value="P-loop_NTPase"/>
</dbReference>
<evidence type="ECO:0000313" key="9">
    <source>
        <dbReference type="EMBL" id="MFL9923816.1"/>
    </source>
</evidence>
<dbReference type="InterPro" id="IPR003439">
    <property type="entry name" value="ABC_transporter-like_ATP-bd"/>
</dbReference>
<keyword evidence="5" id="KW-0547">Nucleotide-binding</keyword>
<evidence type="ECO:0000256" key="3">
    <source>
        <dbReference type="ARBA" id="ARBA00022448"/>
    </source>
</evidence>
<dbReference type="Gene3D" id="3.40.50.300">
    <property type="entry name" value="P-loop containing nucleotide triphosphate hydrolases"/>
    <property type="match status" value="1"/>
</dbReference>
<evidence type="ECO:0000256" key="1">
    <source>
        <dbReference type="ARBA" id="ARBA00004417"/>
    </source>
</evidence>
<dbReference type="Proteomes" id="UP001629246">
    <property type="component" value="Unassembled WGS sequence"/>
</dbReference>
<evidence type="ECO:0000259" key="8">
    <source>
        <dbReference type="PROSITE" id="PS50893"/>
    </source>
</evidence>
<evidence type="ECO:0000256" key="2">
    <source>
        <dbReference type="ARBA" id="ARBA00005417"/>
    </source>
</evidence>
<keyword evidence="10" id="KW-1185">Reference proteome</keyword>
<dbReference type="PROSITE" id="PS00211">
    <property type="entry name" value="ABC_TRANSPORTER_1"/>
    <property type="match status" value="1"/>
</dbReference>
<evidence type="ECO:0000256" key="6">
    <source>
        <dbReference type="ARBA" id="ARBA00022840"/>
    </source>
</evidence>
<comment type="similarity">
    <text evidence="2">Belongs to the ABC transporter superfamily.</text>
</comment>
<evidence type="ECO:0000256" key="5">
    <source>
        <dbReference type="ARBA" id="ARBA00022741"/>
    </source>
</evidence>
<evidence type="ECO:0000313" key="10">
    <source>
        <dbReference type="Proteomes" id="UP001629246"/>
    </source>
</evidence>
<dbReference type="InterPro" id="IPR003593">
    <property type="entry name" value="AAA+_ATPase"/>
</dbReference>
<reference evidence="9 10" key="1">
    <citation type="journal article" date="2024" name="Chem. Sci.">
        <title>Discovery of megapolipeptins by genome mining of a Burkholderiales bacteria collection.</title>
        <authorList>
            <person name="Paulo B.S."/>
            <person name="Recchia M.J.J."/>
            <person name="Lee S."/>
            <person name="Fergusson C.H."/>
            <person name="Romanowski S.B."/>
            <person name="Hernandez A."/>
            <person name="Krull N."/>
            <person name="Liu D.Y."/>
            <person name="Cavanagh H."/>
            <person name="Bos A."/>
            <person name="Gray C.A."/>
            <person name="Murphy B.T."/>
            <person name="Linington R.G."/>
            <person name="Eustaquio A.S."/>
        </authorList>
    </citation>
    <scope>NUCLEOTIDE SEQUENCE [LARGE SCALE GENOMIC DNA]</scope>
    <source>
        <strain evidence="9 10">RL21-008-BIB-A</strain>
    </source>
</reference>
<comment type="subcellular location">
    <subcellularLocation>
        <location evidence="1">Cell inner membrane</location>
        <topology evidence="1">Peripheral membrane protein</topology>
    </subcellularLocation>
</comment>
<dbReference type="InterPro" id="IPR013563">
    <property type="entry name" value="Oligopep_ABC_C"/>
</dbReference>
<dbReference type="Pfam" id="PF00005">
    <property type="entry name" value="ABC_tran"/>
    <property type="match status" value="1"/>
</dbReference>
<proteinExistence type="inferred from homology"/>
<keyword evidence="4" id="KW-1003">Cell membrane</keyword>
<dbReference type="PANTHER" id="PTHR43297:SF2">
    <property type="entry name" value="DIPEPTIDE TRANSPORT ATP-BINDING PROTEIN DPPD"/>
    <property type="match status" value="1"/>
</dbReference>
<dbReference type="CDD" id="cd03257">
    <property type="entry name" value="ABC_NikE_OppD_transporters"/>
    <property type="match status" value="1"/>
</dbReference>
<dbReference type="EMBL" id="JAQQFM010000003">
    <property type="protein sequence ID" value="MFL9923816.1"/>
    <property type="molecule type" value="Genomic_DNA"/>
</dbReference>
<keyword evidence="7" id="KW-0472">Membrane</keyword>
<comment type="caution">
    <text evidence="9">The sequence shown here is derived from an EMBL/GenBank/DDBJ whole genome shotgun (WGS) entry which is preliminary data.</text>
</comment>
<organism evidence="9 10">
    <name type="scientific">Herbaspirillum lusitanum</name>
    <dbReference type="NCBI Taxonomy" id="213312"/>
    <lineage>
        <taxon>Bacteria</taxon>
        <taxon>Pseudomonadati</taxon>
        <taxon>Pseudomonadota</taxon>
        <taxon>Betaproteobacteria</taxon>
        <taxon>Burkholderiales</taxon>
        <taxon>Oxalobacteraceae</taxon>
        <taxon>Herbaspirillum</taxon>
    </lineage>
</organism>
<keyword evidence="6 9" id="KW-0067">ATP-binding</keyword>
<dbReference type="SUPFAM" id="SSF52540">
    <property type="entry name" value="P-loop containing nucleoside triphosphate hydrolases"/>
    <property type="match status" value="1"/>
</dbReference>
<dbReference type="GO" id="GO:0005524">
    <property type="term" value="F:ATP binding"/>
    <property type="evidence" value="ECO:0007669"/>
    <property type="project" value="UniProtKB-KW"/>
</dbReference>
<keyword evidence="3" id="KW-0813">Transport</keyword>
<evidence type="ECO:0000256" key="7">
    <source>
        <dbReference type="ARBA" id="ARBA00023136"/>
    </source>
</evidence>
<dbReference type="PROSITE" id="PS50893">
    <property type="entry name" value="ABC_TRANSPORTER_2"/>
    <property type="match status" value="1"/>
</dbReference>
<dbReference type="InterPro" id="IPR050388">
    <property type="entry name" value="ABC_Ni/Peptide_Import"/>
</dbReference>
<sequence length="344" mass="36933">MAEHNTTPQNMVVLKNLEVTFSAPKKLIRAVNGVNLEVKQGEVVALIGESGSGKSVTLRSIMRLHPPRSSRISGGLNVAGQDVLALSPKALAALRGDQVAMIFQEPLLALDPVYTVGQQICETIRRHKKVSQAEARKRALALFEKVRIPSPERRLDAYPHEMSGGMRQRAMIALALSCSPKVLLADEPTTALDATVQIQILLLLRDLQKELGLSIIFVTHDIGAAAEVADRIAVMYAGKIIEQGPAAQLLTQPRHPYTLSLLKSRSHGAMQKGQRLETIAGSPPDLANLPPGCAFAERCAHALEACRAQQPPEQSLGAAHTVRCIRVHELAASGFSPAPVIAAA</sequence>
<evidence type="ECO:0000256" key="4">
    <source>
        <dbReference type="ARBA" id="ARBA00022475"/>
    </source>
</evidence>
<name>A0ABW9A4L8_9BURK</name>